<dbReference type="AlphaFoldDB" id="A0A7T4JW86"/>
<reference evidence="1 2" key="1">
    <citation type="submission" date="2020-12" db="EMBL/GenBank/DDBJ databases">
        <title>FDA dAtabase for Regulatory Grade micrObial Sequences (FDA-ARGOS): Supporting development and validation of Infectious Disease Dx tests.</title>
        <authorList>
            <person name="Sproer C."/>
            <person name="Gronow S."/>
            <person name="Severitt S."/>
            <person name="Schroder I."/>
            <person name="Tallon L."/>
            <person name="Sadzewicz L."/>
            <person name="Zhao X."/>
            <person name="Boylan J."/>
            <person name="Ott S."/>
            <person name="Bowen H."/>
            <person name="Vavikolanu K."/>
            <person name="Mehta A."/>
            <person name="Aluvathingal J."/>
            <person name="Nadendla S."/>
            <person name="Lowell S."/>
            <person name="Myers T."/>
            <person name="Yan Y."/>
            <person name="Sichtig H."/>
        </authorList>
    </citation>
    <scope>NUCLEOTIDE SEQUENCE [LARGE SCALE GENOMIC DNA]</scope>
    <source>
        <strain evidence="1 2">FDAARGOS_1053</strain>
    </source>
</reference>
<name>A0A7T4JW86_9CORY</name>
<evidence type="ECO:0000313" key="1">
    <source>
        <dbReference type="EMBL" id="QQB47703.1"/>
    </source>
</evidence>
<sequence>MEITVEDISSVFPRPLEEDEQERAEALIKQAVELIAFEFARRGRDLAEEVETTPWLQVAVLQAVRIMVSRAVLIGENVGRASASSTSGPQSDSITFSQGVGIHWGGVGMDQSILDLLGLHTGPLPRGRGGLVIPFGTRWPVRRCAEGAERPRWC</sequence>
<dbReference type="OrthoDB" id="4425116at2"/>
<dbReference type="RefSeq" id="WP_084036360.1">
    <property type="nucleotide sequence ID" value="NZ_FWWS01000014.1"/>
</dbReference>
<proteinExistence type="predicted"/>
<dbReference type="EMBL" id="CP066007">
    <property type="protein sequence ID" value="QQB47703.1"/>
    <property type="molecule type" value="Genomic_DNA"/>
</dbReference>
<dbReference type="GeneID" id="92760513"/>
<evidence type="ECO:0000313" key="2">
    <source>
        <dbReference type="Proteomes" id="UP000596145"/>
    </source>
</evidence>
<protein>
    <recommendedName>
        <fullName evidence="3">Phage protein Gp19/Gp15/Gp42</fullName>
    </recommendedName>
</protein>
<dbReference type="Proteomes" id="UP000596145">
    <property type="component" value="Chromosome"/>
</dbReference>
<organism evidence="1 2">
    <name type="scientific">Corynebacterium glucuronolyticum</name>
    <dbReference type="NCBI Taxonomy" id="39791"/>
    <lineage>
        <taxon>Bacteria</taxon>
        <taxon>Bacillati</taxon>
        <taxon>Actinomycetota</taxon>
        <taxon>Actinomycetes</taxon>
        <taxon>Mycobacteriales</taxon>
        <taxon>Corynebacteriaceae</taxon>
        <taxon>Corynebacterium</taxon>
    </lineage>
</organism>
<dbReference type="Pfam" id="PF09355">
    <property type="entry name" value="Phage_Gp19"/>
    <property type="match status" value="1"/>
</dbReference>
<accession>A0A7T4JW86</accession>
<evidence type="ECO:0008006" key="3">
    <source>
        <dbReference type="Google" id="ProtNLM"/>
    </source>
</evidence>
<dbReference type="InterPro" id="IPR018963">
    <property type="entry name" value="Mycophage_D29_Gp19"/>
</dbReference>
<gene>
    <name evidence="1" type="ORF">I6I10_07365</name>
</gene>